<evidence type="ECO:0000256" key="1">
    <source>
        <dbReference type="ARBA" id="ARBA00023015"/>
    </source>
</evidence>
<dbReference type="InterPro" id="IPR020449">
    <property type="entry name" value="Tscrpt_reg_AraC-type_HTH"/>
</dbReference>
<protein>
    <submittedName>
        <fullName evidence="5">Transcriptional regulator, AraC family</fullName>
    </submittedName>
</protein>
<dbReference type="GO" id="GO:0003700">
    <property type="term" value="F:DNA-binding transcription factor activity"/>
    <property type="evidence" value="ECO:0007669"/>
    <property type="project" value="InterPro"/>
</dbReference>
<keyword evidence="5" id="KW-0614">Plasmid</keyword>
<dbReference type="HOGENOM" id="CLU_121830_0_0_10"/>
<dbReference type="InterPro" id="IPR036163">
    <property type="entry name" value="HMA_dom_sf"/>
</dbReference>
<dbReference type="SUPFAM" id="SSF55008">
    <property type="entry name" value="HMA, heavy metal-associated domain"/>
    <property type="match status" value="1"/>
</dbReference>
<dbReference type="eggNOG" id="COG2207">
    <property type="taxonomic scope" value="Bacteria"/>
</dbReference>
<dbReference type="Proteomes" id="UP000011058">
    <property type="component" value="Plasmid pFAES01"/>
</dbReference>
<keyword evidence="3" id="KW-0804">Transcription</keyword>
<keyword evidence="2" id="KW-0238">DNA-binding</keyword>
<accession>I0KHI9</accession>
<dbReference type="PRINTS" id="PR00032">
    <property type="entry name" value="HTHARAC"/>
</dbReference>
<dbReference type="Gene3D" id="3.30.70.100">
    <property type="match status" value="1"/>
</dbReference>
<dbReference type="PANTHER" id="PTHR43280">
    <property type="entry name" value="ARAC-FAMILY TRANSCRIPTIONAL REGULATOR"/>
    <property type="match status" value="1"/>
</dbReference>
<evidence type="ECO:0000313" key="5">
    <source>
        <dbReference type="EMBL" id="CCH03592.1"/>
    </source>
</evidence>
<dbReference type="PANTHER" id="PTHR43280:SF2">
    <property type="entry name" value="HTH-TYPE TRANSCRIPTIONAL REGULATOR EXSA"/>
    <property type="match status" value="1"/>
</dbReference>
<dbReference type="EMBL" id="HE796684">
    <property type="protein sequence ID" value="CCH03592.1"/>
    <property type="molecule type" value="Genomic_DNA"/>
</dbReference>
<keyword evidence="1" id="KW-0805">Transcription regulation</keyword>
<dbReference type="SUPFAM" id="SSF46689">
    <property type="entry name" value="Homeodomain-like"/>
    <property type="match status" value="1"/>
</dbReference>
<dbReference type="SMART" id="SM00342">
    <property type="entry name" value="HTH_ARAC"/>
    <property type="match status" value="1"/>
</dbReference>
<evidence type="ECO:0000313" key="6">
    <source>
        <dbReference type="Proteomes" id="UP000011058"/>
    </source>
</evidence>
<dbReference type="Pfam" id="PF12833">
    <property type="entry name" value="HTH_18"/>
    <property type="match status" value="1"/>
</dbReference>
<dbReference type="InterPro" id="IPR018062">
    <property type="entry name" value="HTH_AraC-typ_CS"/>
</dbReference>
<geneLocation type="plasmid" evidence="5 6">
    <name>pFAES01</name>
</geneLocation>
<dbReference type="InterPro" id="IPR018060">
    <property type="entry name" value="HTH_AraC"/>
</dbReference>
<keyword evidence="6" id="KW-1185">Reference proteome</keyword>
<name>I0KHI9_9BACT</name>
<dbReference type="Gene3D" id="1.10.10.60">
    <property type="entry name" value="Homeodomain-like"/>
    <property type="match status" value="1"/>
</dbReference>
<reference evidence="5 6" key="1">
    <citation type="journal article" date="2012" name="J. Bacteriol.">
        <title>Genome Sequence of Fibrella aestuarina BUZ 2T, a Filamentous Marine Bacterium.</title>
        <authorList>
            <person name="Filippini M."/>
            <person name="Qi W."/>
            <person name="Blom J."/>
            <person name="Goesmann A."/>
            <person name="Smits T.H."/>
            <person name="Bagheri H.C."/>
        </authorList>
    </citation>
    <scope>NUCLEOTIDE SEQUENCE [LARGE SCALE GENOMIC DNA]</scope>
    <source>
        <strain evidence="6">BUZ 2T</strain>
        <plasmid evidence="5 6">pFAES01</plasmid>
    </source>
</reference>
<dbReference type="PROSITE" id="PS00041">
    <property type="entry name" value="HTH_ARAC_FAMILY_1"/>
    <property type="match status" value="1"/>
</dbReference>
<evidence type="ECO:0000256" key="2">
    <source>
        <dbReference type="ARBA" id="ARBA00023125"/>
    </source>
</evidence>
<dbReference type="GO" id="GO:0046872">
    <property type="term" value="F:metal ion binding"/>
    <property type="evidence" value="ECO:0007669"/>
    <property type="project" value="InterPro"/>
</dbReference>
<evidence type="ECO:0000259" key="4">
    <source>
        <dbReference type="PROSITE" id="PS01124"/>
    </source>
</evidence>
<gene>
    <name evidence="5" type="ORF">FAES_pFAES01100</name>
</gene>
<dbReference type="PROSITE" id="PS01124">
    <property type="entry name" value="HTH_ARAC_FAMILY_2"/>
    <property type="match status" value="1"/>
</dbReference>
<dbReference type="KEGG" id="fae:FAES_pFAES01100"/>
<sequence>MAEQTIHIKNMVCDRCIRAVQRELEQQGYAVRHIELGKATVEREQIDLPGIEALLEEQGFGLLTDRNLRLVNQVKTLIIDLIGKGDVATMNVTLSNYLAEQVGMEYAYLSHLFSTIEHLTIEKFWILQRVEKAKEWLSYDELSISEIARRLGYSSVAYLTNQFRQITGLTPAAYRKQAASDRNPLDWI</sequence>
<feature type="domain" description="HTH araC/xylS-type" evidence="4">
    <location>
        <begin position="98"/>
        <end position="177"/>
    </location>
</feature>
<organism evidence="5 6">
    <name type="scientific">Fibrella aestuarina BUZ 2</name>
    <dbReference type="NCBI Taxonomy" id="1166018"/>
    <lineage>
        <taxon>Bacteria</taxon>
        <taxon>Pseudomonadati</taxon>
        <taxon>Bacteroidota</taxon>
        <taxon>Cytophagia</taxon>
        <taxon>Cytophagales</taxon>
        <taxon>Spirosomataceae</taxon>
        <taxon>Fibrella</taxon>
    </lineage>
</organism>
<dbReference type="RefSeq" id="WP_015056772.1">
    <property type="nucleotide sequence ID" value="NC_019012.1"/>
</dbReference>
<dbReference type="OrthoDB" id="952277at2"/>
<evidence type="ECO:0000256" key="3">
    <source>
        <dbReference type="ARBA" id="ARBA00023163"/>
    </source>
</evidence>
<dbReference type="AlphaFoldDB" id="I0KHI9"/>
<dbReference type="InterPro" id="IPR009057">
    <property type="entry name" value="Homeodomain-like_sf"/>
</dbReference>
<dbReference type="GO" id="GO:0043565">
    <property type="term" value="F:sequence-specific DNA binding"/>
    <property type="evidence" value="ECO:0007669"/>
    <property type="project" value="InterPro"/>
</dbReference>
<dbReference type="PATRIC" id="fig|1166018.3.peg.5707"/>
<proteinExistence type="predicted"/>